<dbReference type="EMBL" id="JARQWQ010000041">
    <property type="protein sequence ID" value="KAK2559261.1"/>
    <property type="molecule type" value="Genomic_DNA"/>
</dbReference>
<evidence type="ECO:0000313" key="3">
    <source>
        <dbReference type="Proteomes" id="UP001249851"/>
    </source>
</evidence>
<reference evidence="2" key="2">
    <citation type="journal article" date="2023" name="Science">
        <title>Genomic signatures of disease resistance in endangered staghorn corals.</title>
        <authorList>
            <person name="Vollmer S.V."/>
            <person name="Selwyn J.D."/>
            <person name="Despard B.A."/>
            <person name="Roesel C.L."/>
        </authorList>
    </citation>
    <scope>NUCLEOTIDE SEQUENCE</scope>
    <source>
        <strain evidence="2">K2</strain>
    </source>
</reference>
<evidence type="ECO:0000313" key="2">
    <source>
        <dbReference type="EMBL" id="KAK2559261.1"/>
    </source>
</evidence>
<name>A0AAD9V2Y3_ACRCE</name>
<keyword evidence="3" id="KW-1185">Reference proteome</keyword>
<proteinExistence type="predicted"/>
<dbReference type="Proteomes" id="UP001249851">
    <property type="component" value="Unassembled WGS sequence"/>
</dbReference>
<dbReference type="AlphaFoldDB" id="A0AAD9V2Y3"/>
<accession>A0AAD9V2Y3</accession>
<gene>
    <name evidence="2" type="ORF">P5673_018405</name>
</gene>
<sequence length="124" mass="14071">MTQSAVCKNVIKISGPNLSVKVTDYFTCISTNVIYCITSTLCKKIYIGETGRRLADRFRENLRDLLGIVGAFYVMRRGREQRYLKMEAGTNRVTEDMNQLIQRTNDINDDDATDDVPLSSDHPS</sequence>
<reference evidence="2" key="1">
    <citation type="journal article" date="2023" name="G3 (Bethesda)">
        <title>Whole genome assembly and annotation of the endangered Caribbean coral Acropora cervicornis.</title>
        <authorList>
            <person name="Selwyn J.D."/>
            <person name="Vollmer S.V."/>
        </authorList>
    </citation>
    <scope>NUCLEOTIDE SEQUENCE</scope>
    <source>
        <strain evidence="2">K2</strain>
    </source>
</reference>
<feature type="region of interest" description="Disordered" evidence="1">
    <location>
        <begin position="103"/>
        <end position="124"/>
    </location>
</feature>
<comment type="caution">
    <text evidence="2">The sequence shown here is derived from an EMBL/GenBank/DDBJ whole genome shotgun (WGS) entry which is preliminary data.</text>
</comment>
<evidence type="ECO:0000256" key="1">
    <source>
        <dbReference type="SAM" id="MobiDB-lite"/>
    </source>
</evidence>
<protein>
    <submittedName>
        <fullName evidence="2">Uncharacterized protein</fullName>
    </submittedName>
</protein>
<organism evidence="2 3">
    <name type="scientific">Acropora cervicornis</name>
    <name type="common">Staghorn coral</name>
    <dbReference type="NCBI Taxonomy" id="6130"/>
    <lineage>
        <taxon>Eukaryota</taxon>
        <taxon>Metazoa</taxon>
        <taxon>Cnidaria</taxon>
        <taxon>Anthozoa</taxon>
        <taxon>Hexacorallia</taxon>
        <taxon>Scleractinia</taxon>
        <taxon>Astrocoeniina</taxon>
        <taxon>Acroporidae</taxon>
        <taxon>Acropora</taxon>
    </lineage>
</organism>